<name>A0ABM0MHS5_SACKO</name>
<protein>
    <submittedName>
        <fullName evidence="3">Uncharacterized protein LOC102810318</fullName>
    </submittedName>
</protein>
<dbReference type="GeneID" id="102810318"/>
<evidence type="ECO:0000313" key="3">
    <source>
        <dbReference type="RefSeq" id="XP_006819566.1"/>
    </source>
</evidence>
<reference evidence="3" key="1">
    <citation type="submission" date="2025-08" db="UniProtKB">
        <authorList>
            <consortium name="RefSeq"/>
        </authorList>
    </citation>
    <scope>IDENTIFICATION</scope>
    <source>
        <tissue evidence="3">Testes</tissue>
    </source>
</reference>
<keyword evidence="1" id="KW-0472">Membrane</keyword>
<proteinExistence type="predicted"/>
<dbReference type="Proteomes" id="UP000694865">
    <property type="component" value="Unplaced"/>
</dbReference>
<accession>A0ABM0MHS5</accession>
<gene>
    <name evidence="3" type="primary">LOC102810318</name>
</gene>
<keyword evidence="1" id="KW-1133">Transmembrane helix</keyword>
<evidence type="ECO:0000313" key="2">
    <source>
        <dbReference type="Proteomes" id="UP000694865"/>
    </source>
</evidence>
<keyword evidence="1" id="KW-0812">Transmembrane</keyword>
<evidence type="ECO:0000256" key="1">
    <source>
        <dbReference type="SAM" id="Phobius"/>
    </source>
</evidence>
<feature type="transmembrane region" description="Helical" evidence="1">
    <location>
        <begin position="47"/>
        <end position="69"/>
    </location>
</feature>
<organism evidence="2 3">
    <name type="scientific">Saccoglossus kowalevskii</name>
    <name type="common">Acorn worm</name>
    <dbReference type="NCBI Taxonomy" id="10224"/>
    <lineage>
        <taxon>Eukaryota</taxon>
        <taxon>Metazoa</taxon>
        <taxon>Hemichordata</taxon>
        <taxon>Enteropneusta</taxon>
        <taxon>Harrimaniidae</taxon>
        <taxon>Saccoglossus</taxon>
    </lineage>
</organism>
<dbReference type="RefSeq" id="XP_006819566.1">
    <property type="nucleotide sequence ID" value="XM_006819503.1"/>
</dbReference>
<keyword evidence="2" id="KW-1185">Reference proteome</keyword>
<sequence length="127" mass="14055">MCNCSYDFFCDSFFGACQSCQLCRDGLPDQNCVQCPAETDTGIDIRIVIGAVIGCVVVISSILSLIYFIRKRCWKRSTENTEDPENGKTSSYANPIQEADASLNLFEDQLVAGNNSPGQEKHRSDKQ</sequence>